<dbReference type="InterPro" id="IPR029044">
    <property type="entry name" value="Nucleotide-diphossugar_trans"/>
</dbReference>
<feature type="transmembrane region" description="Helical" evidence="9">
    <location>
        <begin position="281"/>
        <end position="306"/>
    </location>
</feature>
<evidence type="ECO:0000256" key="1">
    <source>
        <dbReference type="ARBA" id="ARBA00004651"/>
    </source>
</evidence>
<dbReference type="InterPro" id="IPR001173">
    <property type="entry name" value="Glyco_trans_2-like"/>
</dbReference>
<evidence type="ECO:0000256" key="4">
    <source>
        <dbReference type="ARBA" id="ARBA00022679"/>
    </source>
</evidence>
<comment type="similarity">
    <text evidence="8">Belongs to the glycosyltransferase 2 family. GtrB subfamily.</text>
</comment>
<dbReference type="CDD" id="cd04187">
    <property type="entry name" value="DPM1_like_bac"/>
    <property type="match status" value="1"/>
</dbReference>
<comment type="subcellular location">
    <subcellularLocation>
        <location evidence="1">Cell membrane</location>
        <topology evidence="1">Multi-pass membrane protein</topology>
    </subcellularLocation>
</comment>
<evidence type="ECO:0000259" key="10">
    <source>
        <dbReference type="Pfam" id="PF00535"/>
    </source>
</evidence>
<dbReference type="Gene3D" id="3.90.550.10">
    <property type="entry name" value="Spore Coat Polysaccharide Biosynthesis Protein SpsA, Chain A"/>
    <property type="match status" value="1"/>
</dbReference>
<keyword evidence="7 9" id="KW-0472">Membrane</keyword>
<keyword evidence="2" id="KW-1003">Cell membrane</keyword>
<dbReference type="OrthoDB" id="9807778at2"/>
<dbReference type="Pfam" id="PF00535">
    <property type="entry name" value="Glycos_transf_2"/>
    <property type="match status" value="1"/>
</dbReference>
<dbReference type="GO" id="GO:0005886">
    <property type="term" value="C:plasma membrane"/>
    <property type="evidence" value="ECO:0007669"/>
    <property type="project" value="UniProtKB-SubCell"/>
</dbReference>
<dbReference type="SUPFAM" id="SSF53448">
    <property type="entry name" value="Nucleotide-diphospho-sugar transferases"/>
    <property type="match status" value="1"/>
</dbReference>
<gene>
    <name evidence="11" type="ORF">Pan216_57720</name>
</gene>
<evidence type="ECO:0000256" key="9">
    <source>
        <dbReference type="SAM" id="Phobius"/>
    </source>
</evidence>
<dbReference type="KEGG" id="knv:Pan216_57720"/>
<organism evidence="11 12">
    <name type="scientific">Kolteria novifilia</name>
    <dbReference type="NCBI Taxonomy" id="2527975"/>
    <lineage>
        <taxon>Bacteria</taxon>
        <taxon>Pseudomonadati</taxon>
        <taxon>Planctomycetota</taxon>
        <taxon>Planctomycetia</taxon>
        <taxon>Kolteriales</taxon>
        <taxon>Kolteriaceae</taxon>
        <taxon>Kolteria</taxon>
    </lineage>
</organism>
<dbReference type="GO" id="GO:0016757">
    <property type="term" value="F:glycosyltransferase activity"/>
    <property type="evidence" value="ECO:0007669"/>
    <property type="project" value="UniProtKB-KW"/>
</dbReference>
<evidence type="ECO:0000256" key="7">
    <source>
        <dbReference type="ARBA" id="ARBA00023136"/>
    </source>
</evidence>
<evidence type="ECO:0000256" key="5">
    <source>
        <dbReference type="ARBA" id="ARBA00022692"/>
    </source>
</evidence>
<dbReference type="PANTHER" id="PTHR48090:SF1">
    <property type="entry name" value="PROPHAGE BACTOPRENOL GLUCOSYL TRANSFERASE HOMOLOG"/>
    <property type="match status" value="1"/>
</dbReference>
<evidence type="ECO:0000256" key="6">
    <source>
        <dbReference type="ARBA" id="ARBA00022989"/>
    </source>
</evidence>
<reference evidence="11 12" key="1">
    <citation type="submission" date="2019-02" db="EMBL/GenBank/DDBJ databases">
        <title>Deep-cultivation of Planctomycetes and their phenomic and genomic characterization uncovers novel biology.</title>
        <authorList>
            <person name="Wiegand S."/>
            <person name="Jogler M."/>
            <person name="Boedeker C."/>
            <person name="Pinto D."/>
            <person name="Vollmers J."/>
            <person name="Rivas-Marin E."/>
            <person name="Kohn T."/>
            <person name="Peeters S.H."/>
            <person name="Heuer A."/>
            <person name="Rast P."/>
            <person name="Oberbeckmann S."/>
            <person name="Bunk B."/>
            <person name="Jeske O."/>
            <person name="Meyerdierks A."/>
            <person name="Storesund J.E."/>
            <person name="Kallscheuer N."/>
            <person name="Luecker S."/>
            <person name="Lage O.M."/>
            <person name="Pohl T."/>
            <person name="Merkel B.J."/>
            <person name="Hornburger P."/>
            <person name="Mueller R.-W."/>
            <person name="Bruemmer F."/>
            <person name="Labrenz M."/>
            <person name="Spormann A.M."/>
            <person name="Op den Camp H."/>
            <person name="Overmann J."/>
            <person name="Amann R."/>
            <person name="Jetten M.S.M."/>
            <person name="Mascher T."/>
            <person name="Medema M.H."/>
            <person name="Devos D.P."/>
            <person name="Kaster A.-K."/>
            <person name="Ovreas L."/>
            <person name="Rohde M."/>
            <person name="Galperin M.Y."/>
            <person name="Jogler C."/>
        </authorList>
    </citation>
    <scope>NUCLEOTIDE SEQUENCE [LARGE SCALE GENOMIC DNA]</scope>
    <source>
        <strain evidence="11 12">Pan216</strain>
    </source>
</reference>
<dbReference type="FunFam" id="3.90.550.10:FF:000079">
    <property type="entry name" value="Probable glycosyl transferase"/>
    <property type="match status" value="1"/>
</dbReference>
<evidence type="ECO:0000256" key="3">
    <source>
        <dbReference type="ARBA" id="ARBA00022676"/>
    </source>
</evidence>
<dbReference type="Proteomes" id="UP000317093">
    <property type="component" value="Chromosome"/>
</dbReference>
<dbReference type="PANTHER" id="PTHR48090">
    <property type="entry name" value="UNDECAPRENYL-PHOSPHATE 4-DEOXY-4-FORMAMIDO-L-ARABINOSE TRANSFERASE-RELATED"/>
    <property type="match status" value="1"/>
</dbReference>
<accession>A0A518BD40</accession>
<dbReference type="AlphaFoldDB" id="A0A518BD40"/>
<keyword evidence="4" id="KW-0808">Transferase</keyword>
<evidence type="ECO:0000313" key="11">
    <source>
        <dbReference type="EMBL" id="QDU64879.1"/>
    </source>
</evidence>
<keyword evidence="6 9" id="KW-1133">Transmembrane helix</keyword>
<keyword evidence="3" id="KW-0328">Glycosyltransferase</keyword>
<feature type="domain" description="Glycosyltransferase 2-like" evidence="10">
    <location>
        <begin position="24"/>
        <end position="185"/>
    </location>
</feature>
<evidence type="ECO:0000256" key="8">
    <source>
        <dbReference type="ARBA" id="ARBA00038152"/>
    </source>
</evidence>
<dbReference type="EMBL" id="CP036279">
    <property type="protein sequence ID" value="QDU64879.1"/>
    <property type="molecule type" value="Genomic_DNA"/>
</dbReference>
<dbReference type="RefSeq" id="WP_145263392.1">
    <property type="nucleotide sequence ID" value="NZ_CP036279.1"/>
</dbReference>
<proteinExistence type="inferred from homology"/>
<keyword evidence="12" id="KW-1185">Reference proteome</keyword>
<dbReference type="InterPro" id="IPR050256">
    <property type="entry name" value="Glycosyltransferase_2"/>
</dbReference>
<protein>
    <recommendedName>
        <fullName evidence="10">Glycosyltransferase 2-like domain-containing protein</fullName>
    </recommendedName>
</protein>
<evidence type="ECO:0000313" key="12">
    <source>
        <dbReference type="Proteomes" id="UP000317093"/>
    </source>
</evidence>
<feature type="transmembrane region" description="Helical" evidence="9">
    <location>
        <begin position="248"/>
        <end position="269"/>
    </location>
</feature>
<evidence type="ECO:0000256" key="2">
    <source>
        <dbReference type="ARBA" id="ARBA00022475"/>
    </source>
</evidence>
<name>A0A518BD40_9BACT</name>
<keyword evidence="5 9" id="KW-0812">Transmembrane</keyword>
<sequence length="334" mass="38277">MHSNTASDQPTTKRQRDPNRPLLSIVVPVFNEEDCLEALHQRLTEVFADLEDGYEIIFINDGSRDRSAQIMRQLAERDPKVGYYSFSRNFGHESATSCGLERANGQTVVIIDADLQDPPEVIHEMLERWREGYDLIVGQRTKRDGETLLTKATSYLFYRLLSRVSEVEVPLDTGDFRLMDRSVVEAFNQLPERNRFVRGMIAWTGYRQTSVNYHRDARLAGATKYSFFKRLRLAFDAICGMSSEPLRWINTLGMIVTLLSFTGGLVVFAEKLIFGIGIPGYAFQVIAMFLLSGVQLLTLGILGEYIGRIYVEVRRRPLYFLAEQWDPRERHEGS</sequence>